<proteinExistence type="inferred from homology"/>
<dbReference type="GeneID" id="17283423"/>
<feature type="transmembrane region" description="Helical" evidence="7">
    <location>
        <begin position="12"/>
        <end position="34"/>
    </location>
</feature>
<dbReference type="Proteomes" id="UP000013827">
    <property type="component" value="Unassembled WGS sequence"/>
</dbReference>
<evidence type="ECO:0000256" key="4">
    <source>
        <dbReference type="ARBA" id="ARBA00022692"/>
    </source>
</evidence>
<comment type="subcellular location">
    <subcellularLocation>
        <location evidence="1">Membrane</location>
        <topology evidence="1">Multi-pass membrane protein</topology>
    </subcellularLocation>
</comment>
<comment type="similarity">
    <text evidence="2">Belongs to the nucleobase:cation symporter-2 (NCS2) (TC 2.A.40) family.</text>
</comment>
<evidence type="ECO:0000256" key="5">
    <source>
        <dbReference type="ARBA" id="ARBA00022989"/>
    </source>
</evidence>
<feature type="transmembrane region" description="Helical" evidence="7">
    <location>
        <begin position="106"/>
        <end position="124"/>
    </location>
</feature>
<feature type="transmembrane region" description="Helical" evidence="7">
    <location>
        <begin position="131"/>
        <end position="150"/>
    </location>
</feature>
<evidence type="ECO:0000256" key="7">
    <source>
        <dbReference type="SAM" id="Phobius"/>
    </source>
</evidence>
<keyword evidence="5 7" id="KW-1133">Transmembrane helix</keyword>
<dbReference type="EnsemblProtists" id="EOD38153">
    <property type="protein sequence ID" value="EOD38153"/>
    <property type="gene ID" value="EMIHUDRAFT_449017"/>
</dbReference>
<reference evidence="9" key="1">
    <citation type="journal article" date="2013" name="Nature">
        <title>Pan genome of the phytoplankton Emiliania underpins its global distribution.</title>
        <authorList>
            <person name="Read B.A."/>
            <person name="Kegel J."/>
            <person name="Klute M.J."/>
            <person name="Kuo A."/>
            <person name="Lefebvre S.C."/>
            <person name="Maumus F."/>
            <person name="Mayer C."/>
            <person name="Miller J."/>
            <person name="Monier A."/>
            <person name="Salamov A."/>
            <person name="Young J."/>
            <person name="Aguilar M."/>
            <person name="Claverie J.M."/>
            <person name="Frickenhaus S."/>
            <person name="Gonzalez K."/>
            <person name="Herman E.K."/>
            <person name="Lin Y.C."/>
            <person name="Napier J."/>
            <person name="Ogata H."/>
            <person name="Sarno A.F."/>
            <person name="Shmutz J."/>
            <person name="Schroeder D."/>
            <person name="de Vargas C."/>
            <person name="Verret F."/>
            <person name="von Dassow P."/>
            <person name="Valentin K."/>
            <person name="Van de Peer Y."/>
            <person name="Wheeler G."/>
            <person name="Dacks J.B."/>
            <person name="Delwiche C.F."/>
            <person name="Dyhrman S.T."/>
            <person name="Glockner G."/>
            <person name="John U."/>
            <person name="Richards T."/>
            <person name="Worden A.Z."/>
            <person name="Zhang X."/>
            <person name="Grigoriev I.V."/>
            <person name="Allen A.E."/>
            <person name="Bidle K."/>
            <person name="Borodovsky M."/>
            <person name="Bowler C."/>
            <person name="Brownlee C."/>
            <person name="Cock J.M."/>
            <person name="Elias M."/>
            <person name="Gladyshev V.N."/>
            <person name="Groth M."/>
            <person name="Guda C."/>
            <person name="Hadaegh A."/>
            <person name="Iglesias-Rodriguez M.D."/>
            <person name="Jenkins J."/>
            <person name="Jones B.M."/>
            <person name="Lawson T."/>
            <person name="Leese F."/>
            <person name="Lindquist E."/>
            <person name="Lobanov A."/>
            <person name="Lomsadze A."/>
            <person name="Malik S.B."/>
            <person name="Marsh M.E."/>
            <person name="Mackinder L."/>
            <person name="Mock T."/>
            <person name="Mueller-Roeber B."/>
            <person name="Pagarete A."/>
            <person name="Parker M."/>
            <person name="Probert I."/>
            <person name="Quesneville H."/>
            <person name="Raines C."/>
            <person name="Rensing S.A."/>
            <person name="Riano-Pachon D.M."/>
            <person name="Richier S."/>
            <person name="Rokitta S."/>
            <person name="Shiraiwa Y."/>
            <person name="Soanes D.M."/>
            <person name="van der Giezen M."/>
            <person name="Wahlund T.M."/>
            <person name="Williams B."/>
            <person name="Wilson W."/>
            <person name="Wolfe G."/>
            <person name="Wurch L.L."/>
        </authorList>
    </citation>
    <scope>NUCLEOTIDE SEQUENCE</scope>
</reference>
<dbReference type="KEGG" id="ehx:EMIHUDRAFT_449017"/>
<dbReference type="AlphaFoldDB" id="A0A0D3KQW8"/>
<reference evidence="8" key="2">
    <citation type="submission" date="2024-10" db="UniProtKB">
        <authorList>
            <consortium name="EnsemblProtists"/>
        </authorList>
    </citation>
    <scope>IDENTIFICATION</scope>
</reference>
<protein>
    <submittedName>
        <fullName evidence="8">Uncharacterized protein</fullName>
    </submittedName>
</protein>
<feature type="transmembrane region" description="Helical" evidence="7">
    <location>
        <begin position="259"/>
        <end position="279"/>
    </location>
</feature>
<sequence length="412" mass="43717">MSGVGEPGGAVAAYGEFLGTACVAALFEIGFALLPPRLIGKVFPPIVCGVAITCIGASLTGAGIKYWGGGVFCMENDLSKLPLWKGLPQMCQNGDVDHLAAGAPEHVGMGFMVVCIMVLIEIFGAPFWKNANVVISLLLAYFISMGLSVTPPATEDDPNPEPHDYVNFRFTKLTAEETPIVFFWVRRFPLGFNASYLLPLILAFFVSTAETVGDIGATLDASELPSYGPDADTRPVLVACDAGLIGPVGGFFADIPYPIVGGMVTFLFANVMVSGIIVLSKLGIKRRNRIILSFSLGIALGPNFFEGGGSATFAGGWLKMNYGFWPLKRVCESGTEVYDLDKGPDWVISCEFNTGLKSLRQAVLLALKTPYSIGASATRGSSTPLALAAGDSRWQCLPCMSNGGCSWAVGRY</sequence>
<evidence type="ECO:0000313" key="8">
    <source>
        <dbReference type="EnsemblProtists" id="EOD38153"/>
    </source>
</evidence>
<feature type="transmembrane region" description="Helical" evidence="7">
    <location>
        <begin position="46"/>
        <end position="68"/>
    </location>
</feature>
<keyword evidence="3" id="KW-0813">Transport</keyword>
<dbReference type="PANTHER" id="PTHR42810:SF2">
    <property type="entry name" value="PURINE PERMEASE C1399.01C-RELATED"/>
    <property type="match status" value="1"/>
</dbReference>
<evidence type="ECO:0000256" key="1">
    <source>
        <dbReference type="ARBA" id="ARBA00004141"/>
    </source>
</evidence>
<name>A0A0D3KQW8_EMIH1</name>
<dbReference type="PANTHER" id="PTHR42810">
    <property type="entry name" value="PURINE PERMEASE C1399.01C-RELATED"/>
    <property type="match status" value="1"/>
</dbReference>
<dbReference type="OMA" id="VEAIHED"/>
<keyword evidence="6 7" id="KW-0472">Membrane</keyword>
<dbReference type="RefSeq" id="XP_005790582.1">
    <property type="nucleotide sequence ID" value="XM_005790525.1"/>
</dbReference>
<organism evidence="8 9">
    <name type="scientific">Emiliania huxleyi (strain CCMP1516)</name>
    <dbReference type="NCBI Taxonomy" id="280463"/>
    <lineage>
        <taxon>Eukaryota</taxon>
        <taxon>Haptista</taxon>
        <taxon>Haptophyta</taxon>
        <taxon>Prymnesiophyceae</taxon>
        <taxon>Isochrysidales</taxon>
        <taxon>Noelaerhabdaceae</taxon>
        <taxon>Emiliania</taxon>
    </lineage>
</organism>
<dbReference type="HOGENOM" id="CLU_668073_0_0_1"/>
<keyword evidence="4 7" id="KW-0812">Transmembrane</keyword>
<keyword evidence="9" id="KW-1185">Reference proteome</keyword>
<dbReference type="PaxDb" id="2903-EOD38153"/>
<dbReference type="eggNOG" id="ENOG502QQD4">
    <property type="taxonomic scope" value="Eukaryota"/>
</dbReference>
<evidence type="ECO:0000256" key="3">
    <source>
        <dbReference type="ARBA" id="ARBA00022448"/>
    </source>
</evidence>
<dbReference type="GO" id="GO:0042907">
    <property type="term" value="F:xanthine transmembrane transporter activity"/>
    <property type="evidence" value="ECO:0007669"/>
    <property type="project" value="TreeGrafter"/>
</dbReference>
<dbReference type="GO" id="GO:0005886">
    <property type="term" value="C:plasma membrane"/>
    <property type="evidence" value="ECO:0007669"/>
    <property type="project" value="TreeGrafter"/>
</dbReference>
<evidence type="ECO:0000256" key="2">
    <source>
        <dbReference type="ARBA" id="ARBA00008821"/>
    </source>
</evidence>
<evidence type="ECO:0000313" key="9">
    <source>
        <dbReference type="Proteomes" id="UP000013827"/>
    </source>
</evidence>
<evidence type="ECO:0000256" key="6">
    <source>
        <dbReference type="ARBA" id="ARBA00023136"/>
    </source>
</evidence>
<accession>A0A0D3KQW8</accession>
<dbReference type="STRING" id="2903.R1DRN0"/>
<dbReference type="Pfam" id="PF00860">
    <property type="entry name" value="Xan_ur_permease"/>
    <property type="match status" value="2"/>
</dbReference>
<dbReference type="InterPro" id="IPR006043">
    <property type="entry name" value="NCS2"/>
</dbReference>